<proteinExistence type="predicted"/>
<evidence type="ECO:0000313" key="2">
    <source>
        <dbReference type="Proteomes" id="UP001165960"/>
    </source>
</evidence>
<sequence length="162" mass="18756">MIERKNLFSDIKYKTNETLSEFADQFYHKVQVLLGAGAMVEHDAKLAMKNTVKPYHKLYWAMNHFLGQEFTMMQMLDYLCHLEATHNAPKKEKPRYNCPSNTSAPAAGSTKTHQTQEREIPLTDISCYYCQNKGNYATKCFNGRKVHVVYVPAKEKRKDQAQ</sequence>
<dbReference type="EMBL" id="QTSX02002184">
    <property type="protein sequence ID" value="KAJ9077687.1"/>
    <property type="molecule type" value="Genomic_DNA"/>
</dbReference>
<gene>
    <name evidence="1" type="ORF">DSO57_1014309</name>
</gene>
<name>A0ACC2TU10_9FUNG</name>
<keyword evidence="2" id="KW-1185">Reference proteome</keyword>
<protein>
    <submittedName>
        <fullName evidence="1">Uncharacterized protein</fullName>
    </submittedName>
</protein>
<dbReference type="Proteomes" id="UP001165960">
    <property type="component" value="Unassembled WGS sequence"/>
</dbReference>
<comment type="caution">
    <text evidence="1">The sequence shown here is derived from an EMBL/GenBank/DDBJ whole genome shotgun (WGS) entry which is preliminary data.</text>
</comment>
<accession>A0ACC2TU10</accession>
<evidence type="ECO:0000313" key="1">
    <source>
        <dbReference type="EMBL" id="KAJ9077687.1"/>
    </source>
</evidence>
<reference evidence="1" key="1">
    <citation type="submission" date="2022-04" db="EMBL/GenBank/DDBJ databases">
        <title>Genome of the entomopathogenic fungus Entomophthora muscae.</title>
        <authorList>
            <person name="Elya C."/>
            <person name="Lovett B.R."/>
            <person name="Lee E."/>
            <person name="Macias A.M."/>
            <person name="Hajek A.E."/>
            <person name="De Bivort B.L."/>
            <person name="Kasson M.T."/>
            <person name="De Fine Licht H.H."/>
            <person name="Stajich J.E."/>
        </authorList>
    </citation>
    <scope>NUCLEOTIDE SEQUENCE</scope>
    <source>
        <strain evidence="1">Berkeley</strain>
    </source>
</reference>
<organism evidence="1 2">
    <name type="scientific">Entomophthora muscae</name>
    <dbReference type="NCBI Taxonomy" id="34485"/>
    <lineage>
        <taxon>Eukaryota</taxon>
        <taxon>Fungi</taxon>
        <taxon>Fungi incertae sedis</taxon>
        <taxon>Zoopagomycota</taxon>
        <taxon>Entomophthoromycotina</taxon>
        <taxon>Entomophthoromycetes</taxon>
        <taxon>Entomophthorales</taxon>
        <taxon>Entomophthoraceae</taxon>
        <taxon>Entomophthora</taxon>
    </lineage>
</organism>